<dbReference type="PROSITE" id="PS01091">
    <property type="entry name" value="TATD_3"/>
    <property type="match status" value="1"/>
</dbReference>
<proteinExistence type="inferred from homology"/>
<dbReference type="InterPro" id="IPR018228">
    <property type="entry name" value="DNase_TatD-rel_CS"/>
</dbReference>
<evidence type="ECO:0000313" key="5">
    <source>
        <dbReference type="EMBL" id="ADN77062.1"/>
    </source>
</evidence>
<comment type="similarity">
    <text evidence="1">Belongs to the metallo-dependent hydrolases superfamily. TatD-type hydrolase family.</text>
</comment>
<feature type="binding site" evidence="4">
    <location>
        <position position="10"/>
    </location>
    <ligand>
        <name>a divalent metal cation</name>
        <dbReference type="ChEBI" id="CHEBI:60240"/>
        <label>1</label>
    </ligand>
</feature>
<dbReference type="PIRSF" id="PIRSF005902">
    <property type="entry name" value="DNase_TatD"/>
    <property type="match status" value="1"/>
</dbReference>
<dbReference type="PROSITE" id="PS01137">
    <property type="entry name" value="TATD_1"/>
    <property type="match status" value="1"/>
</dbReference>
<dbReference type="AlphaFoldDB" id="E1SSQ8"/>
<evidence type="ECO:0000256" key="3">
    <source>
        <dbReference type="ARBA" id="ARBA00022801"/>
    </source>
</evidence>
<dbReference type="HOGENOM" id="CLU_031506_0_1_6"/>
<evidence type="ECO:0000256" key="1">
    <source>
        <dbReference type="ARBA" id="ARBA00009275"/>
    </source>
</evidence>
<dbReference type="PANTHER" id="PTHR46124">
    <property type="entry name" value="D-AMINOACYL-TRNA DEACYLASE"/>
    <property type="match status" value="1"/>
</dbReference>
<evidence type="ECO:0000313" key="6">
    <source>
        <dbReference type="Proteomes" id="UP000006683"/>
    </source>
</evidence>
<gene>
    <name evidence="5" type="ordered locus">Fbal_2860</name>
</gene>
<accession>E1SSQ8</accession>
<reference evidence="5 6" key="1">
    <citation type="journal article" date="2010" name="Stand. Genomic Sci.">
        <title>Complete genome sequence of Ferrimonas balearica type strain (PAT).</title>
        <authorList>
            <person name="Nolan M."/>
            <person name="Sikorski J."/>
            <person name="Davenport K."/>
            <person name="Lucas S."/>
            <person name="Glavina Del Rio T."/>
            <person name="Tice H."/>
            <person name="Cheng J."/>
            <person name="Goodwin L."/>
            <person name="Pitluck S."/>
            <person name="Liolios K."/>
            <person name="Ivanova N."/>
            <person name="Mavromatis K."/>
            <person name="Ovchinnikova G."/>
            <person name="Pati A."/>
            <person name="Chen A."/>
            <person name="Palaniappan K."/>
            <person name="Land M."/>
            <person name="Hauser L."/>
            <person name="Chang Y."/>
            <person name="Jeffries C."/>
            <person name="Tapia R."/>
            <person name="Brettin T."/>
            <person name="Detter J."/>
            <person name="Han C."/>
            <person name="Yasawong M."/>
            <person name="Rohde M."/>
            <person name="Tindall B."/>
            <person name="Goker M."/>
            <person name="Woyke T."/>
            <person name="Bristow J."/>
            <person name="Eisen J."/>
            <person name="Markowitz V."/>
            <person name="Hugenholtz P."/>
            <person name="Kyrpides N."/>
            <person name="Klenk H."/>
            <person name="Lapidus A."/>
        </authorList>
    </citation>
    <scope>NUCLEOTIDE SEQUENCE [LARGE SCALE GENOMIC DNA]</scope>
    <source>
        <strain evidence="6">DSM 9799 / CCM 4581 / KCTC 23876 / PAT</strain>
    </source>
</reference>
<feature type="binding site" evidence="4">
    <location>
        <position position="8"/>
    </location>
    <ligand>
        <name>a divalent metal cation</name>
        <dbReference type="ChEBI" id="CHEBI:60240"/>
        <label>1</label>
    </ligand>
</feature>
<keyword evidence="2 4" id="KW-0479">Metal-binding</keyword>
<dbReference type="Gene3D" id="3.20.20.140">
    <property type="entry name" value="Metal-dependent hydrolases"/>
    <property type="match status" value="1"/>
</dbReference>
<feature type="binding site" evidence="4">
    <location>
        <position position="131"/>
    </location>
    <ligand>
        <name>a divalent metal cation</name>
        <dbReference type="ChEBI" id="CHEBI:60240"/>
        <label>2</label>
    </ligand>
</feature>
<organism evidence="5 6">
    <name type="scientific">Ferrimonas balearica (strain DSM 9799 / CCM 4581 / KCTC 23876 / PAT)</name>
    <dbReference type="NCBI Taxonomy" id="550540"/>
    <lineage>
        <taxon>Bacteria</taxon>
        <taxon>Pseudomonadati</taxon>
        <taxon>Pseudomonadota</taxon>
        <taxon>Gammaproteobacteria</taxon>
        <taxon>Alteromonadales</taxon>
        <taxon>Ferrimonadaceae</taxon>
        <taxon>Ferrimonas</taxon>
    </lineage>
</organism>
<protein>
    <submittedName>
        <fullName evidence="5">TatD-related deoxyribonuclease</fullName>
    </submittedName>
</protein>
<dbReference type="eggNOG" id="COG0084">
    <property type="taxonomic scope" value="Bacteria"/>
</dbReference>
<dbReference type="STRING" id="550540.Fbal_2860"/>
<dbReference type="EMBL" id="CP002209">
    <property type="protein sequence ID" value="ADN77062.1"/>
    <property type="molecule type" value="Genomic_DNA"/>
</dbReference>
<dbReference type="RefSeq" id="WP_013346368.1">
    <property type="nucleotide sequence ID" value="NC_014541.1"/>
</dbReference>
<keyword evidence="3" id="KW-0378">Hydrolase</keyword>
<feature type="binding site" evidence="4">
    <location>
        <position position="95"/>
    </location>
    <ligand>
        <name>a divalent metal cation</name>
        <dbReference type="ChEBI" id="CHEBI:60240"/>
        <label>1</label>
    </ligand>
</feature>
<dbReference type="InterPro" id="IPR032466">
    <property type="entry name" value="Metal_Hydrolase"/>
</dbReference>
<dbReference type="InterPro" id="IPR001130">
    <property type="entry name" value="TatD-like"/>
</dbReference>
<dbReference type="GO" id="GO:0016788">
    <property type="term" value="F:hydrolase activity, acting on ester bonds"/>
    <property type="evidence" value="ECO:0007669"/>
    <property type="project" value="InterPro"/>
</dbReference>
<keyword evidence="6" id="KW-1185">Reference proteome</keyword>
<evidence type="ECO:0000256" key="2">
    <source>
        <dbReference type="ARBA" id="ARBA00022723"/>
    </source>
</evidence>
<dbReference type="PANTHER" id="PTHR46124:SF3">
    <property type="entry name" value="HYDROLASE"/>
    <property type="match status" value="1"/>
</dbReference>
<dbReference type="Proteomes" id="UP000006683">
    <property type="component" value="Chromosome"/>
</dbReference>
<dbReference type="FunFam" id="3.20.20.140:FF:000005">
    <property type="entry name" value="TatD family hydrolase"/>
    <property type="match status" value="1"/>
</dbReference>
<dbReference type="GO" id="GO:0046872">
    <property type="term" value="F:metal ion binding"/>
    <property type="evidence" value="ECO:0007669"/>
    <property type="project" value="UniProtKB-KW"/>
</dbReference>
<evidence type="ECO:0000256" key="4">
    <source>
        <dbReference type="PIRSR" id="PIRSR005902-1"/>
    </source>
</evidence>
<dbReference type="SUPFAM" id="SSF51556">
    <property type="entry name" value="Metallo-dependent hydrolases"/>
    <property type="match status" value="1"/>
</dbReference>
<sequence>MSVLIDSHCHLDLPAFCGDRDAVLQRAHKAGVGAIMVPAVDRAHWSGLLQLAGQREPVSIGVALGLHPCFEHQPDDLDALAQAVEAHPQVMALGECGLDGVGGVLPMAEQIALCQGQLALAHQHRLPVILHVRKAHNEMLSLLSRQPLPAGGVVHGFSGSLVQAQQYWRHGIHLGVGGVITYPRANKTRQALAAIDAEALVLETDSPDMPLCGHQGERNEPARVADVLAQLAQLRQQPIDTLKAQLTANTQRLFPRLVI</sequence>
<dbReference type="OrthoDB" id="9810005at2"/>
<feature type="binding site" evidence="4">
    <location>
        <position position="155"/>
    </location>
    <ligand>
        <name>a divalent metal cation</name>
        <dbReference type="ChEBI" id="CHEBI:60240"/>
        <label>2</label>
    </ligand>
</feature>
<feature type="binding site" evidence="4">
    <location>
        <position position="205"/>
    </location>
    <ligand>
        <name>a divalent metal cation</name>
        <dbReference type="ChEBI" id="CHEBI:60240"/>
        <label>1</label>
    </ligand>
</feature>
<dbReference type="Pfam" id="PF01026">
    <property type="entry name" value="TatD_DNase"/>
    <property type="match status" value="1"/>
</dbReference>
<dbReference type="KEGG" id="fbl:Fbal_2860"/>
<name>E1SSQ8_FERBD</name>
<dbReference type="GeneID" id="67183085"/>
<dbReference type="CDD" id="cd01310">
    <property type="entry name" value="TatD_DNAse"/>
    <property type="match status" value="1"/>
</dbReference>
<dbReference type="GO" id="GO:0005829">
    <property type="term" value="C:cytosol"/>
    <property type="evidence" value="ECO:0007669"/>
    <property type="project" value="TreeGrafter"/>
</dbReference>